<comment type="cofactor">
    <cofactor evidence="1">
        <name>Mg(2+)</name>
        <dbReference type="ChEBI" id="CHEBI:18420"/>
    </cofactor>
</comment>
<dbReference type="GO" id="GO:0046872">
    <property type="term" value="F:metal ion binding"/>
    <property type="evidence" value="ECO:0007669"/>
    <property type="project" value="UniProtKB-KW"/>
</dbReference>
<dbReference type="SUPFAM" id="SSF48576">
    <property type="entry name" value="Terpenoid synthases"/>
    <property type="match status" value="1"/>
</dbReference>
<dbReference type="PANTHER" id="PTHR12001:SF69">
    <property type="entry name" value="ALL TRANS-POLYPRENYL-DIPHOSPHATE SYNTHASE PDSS1"/>
    <property type="match status" value="1"/>
</dbReference>
<evidence type="ECO:0000313" key="7">
    <source>
        <dbReference type="EMBL" id="RQX18313.1"/>
    </source>
</evidence>
<dbReference type="InterPro" id="IPR000092">
    <property type="entry name" value="Polyprenyl_synt"/>
</dbReference>
<comment type="caution">
    <text evidence="7">The sequence shown here is derived from an EMBL/GenBank/DDBJ whole genome shotgun (WGS) entry which is preliminary data.</text>
</comment>
<dbReference type="GO" id="GO:0008299">
    <property type="term" value="P:isoprenoid biosynthetic process"/>
    <property type="evidence" value="ECO:0007669"/>
    <property type="project" value="InterPro"/>
</dbReference>
<name>A0A3N9YE38_9ACTN</name>
<evidence type="ECO:0000313" key="8">
    <source>
        <dbReference type="Proteomes" id="UP000278981"/>
    </source>
</evidence>
<dbReference type="AlphaFoldDB" id="A0A3N9YE38"/>
<evidence type="ECO:0000256" key="4">
    <source>
        <dbReference type="ARBA" id="ARBA00022723"/>
    </source>
</evidence>
<evidence type="ECO:0000256" key="2">
    <source>
        <dbReference type="ARBA" id="ARBA00006706"/>
    </source>
</evidence>
<dbReference type="InterPro" id="IPR008949">
    <property type="entry name" value="Isoprenoid_synthase_dom_sf"/>
</dbReference>
<protein>
    <submittedName>
        <fullName evidence="7">Geranylgeranyl pyrophosphate synthase</fullName>
    </submittedName>
</protein>
<evidence type="ECO:0000256" key="1">
    <source>
        <dbReference type="ARBA" id="ARBA00001946"/>
    </source>
</evidence>
<keyword evidence="4" id="KW-0479">Metal-binding</keyword>
<dbReference type="Pfam" id="PF00348">
    <property type="entry name" value="polyprenyl_synt"/>
    <property type="match status" value="1"/>
</dbReference>
<proteinExistence type="inferred from homology"/>
<dbReference type="PANTHER" id="PTHR12001">
    <property type="entry name" value="GERANYLGERANYL PYROPHOSPHATE SYNTHASE"/>
    <property type="match status" value="1"/>
</dbReference>
<evidence type="ECO:0000256" key="6">
    <source>
        <dbReference type="RuleBase" id="RU004466"/>
    </source>
</evidence>
<evidence type="ECO:0000256" key="3">
    <source>
        <dbReference type="ARBA" id="ARBA00022679"/>
    </source>
</evidence>
<reference evidence="7 8" key="1">
    <citation type="submission" date="2018-04" db="EMBL/GenBank/DDBJ databases">
        <title>Micromonosporas from Atacama Desert.</title>
        <authorList>
            <person name="Carro L."/>
            <person name="Klenk H.-P."/>
            <person name="Goodfellow M."/>
        </authorList>
    </citation>
    <scope>NUCLEOTIDE SEQUENCE [LARGE SCALE GENOMIC DNA]</scope>
    <source>
        <strain evidence="7 8">LB19</strain>
    </source>
</reference>
<keyword evidence="5" id="KW-0460">Magnesium</keyword>
<gene>
    <name evidence="7" type="ORF">DDE19_08120</name>
</gene>
<dbReference type="GO" id="GO:0004659">
    <property type="term" value="F:prenyltransferase activity"/>
    <property type="evidence" value="ECO:0007669"/>
    <property type="project" value="InterPro"/>
</dbReference>
<keyword evidence="3 6" id="KW-0808">Transferase</keyword>
<dbReference type="Gene3D" id="1.10.600.10">
    <property type="entry name" value="Farnesyl Diphosphate Synthase"/>
    <property type="match status" value="1"/>
</dbReference>
<dbReference type="EMBL" id="QDGB01000196">
    <property type="protein sequence ID" value="RQX18313.1"/>
    <property type="molecule type" value="Genomic_DNA"/>
</dbReference>
<dbReference type="CDD" id="cd00685">
    <property type="entry name" value="Trans_IPPS_HT"/>
    <property type="match status" value="1"/>
</dbReference>
<evidence type="ECO:0000256" key="5">
    <source>
        <dbReference type="ARBA" id="ARBA00022842"/>
    </source>
</evidence>
<sequence length="346" mass="36071">MGGAATAAVAAVAVGAPVTVGDAPELDWLASAGTREALAGLDRRMRDAVAASDPALWAMATALQRRGGKRIRPALLLVAAEFGTVRSVHLLDAAAALELLHLASLYHDDVMDRAVTRRHGPSVNAEWGEPAAVVAGTFLVARAIALLAAFDDRYGREAAAALVALCTGQLRETENAFHTGLTEAEHLEIIAGKTATLFELPCRLGALLAGAPPATVEALAGYGHDLGVAFQLADDALDVRGSYAALGKRPLTDVREGIYTMSVLRLLARDTPAAGRVRDLLEVREPTPAELAEVAELVVASGAVDEVLGEARSRAARAARRLDPLPPGPARDSLVRLADYAVTRAG</sequence>
<organism evidence="7 8">
    <name type="scientific">Micromonospora ureilytica</name>
    <dbReference type="NCBI Taxonomy" id="709868"/>
    <lineage>
        <taxon>Bacteria</taxon>
        <taxon>Bacillati</taxon>
        <taxon>Actinomycetota</taxon>
        <taxon>Actinomycetes</taxon>
        <taxon>Micromonosporales</taxon>
        <taxon>Micromonosporaceae</taxon>
        <taxon>Micromonospora</taxon>
    </lineage>
</organism>
<dbReference type="SFLD" id="SFLDS00005">
    <property type="entry name" value="Isoprenoid_Synthase_Type_I"/>
    <property type="match status" value="1"/>
</dbReference>
<dbReference type="Proteomes" id="UP000278981">
    <property type="component" value="Unassembled WGS sequence"/>
</dbReference>
<comment type="similarity">
    <text evidence="2 6">Belongs to the FPP/GGPP synthase family.</text>
</comment>
<accession>A0A3N9YE38</accession>